<dbReference type="KEGG" id="bgt:106061478"/>
<evidence type="ECO:0000313" key="9">
    <source>
        <dbReference type="Proteomes" id="UP000076420"/>
    </source>
</evidence>
<evidence type="ECO:0000256" key="4">
    <source>
        <dbReference type="ARBA" id="ARBA00022989"/>
    </source>
</evidence>
<dbReference type="InterPro" id="IPR045231">
    <property type="entry name" value="Yip1/4-like"/>
</dbReference>
<feature type="transmembrane region" description="Helical" evidence="6">
    <location>
        <begin position="166"/>
        <end position="183"/>
    </location>
</feature>
<feature type="transmembrane region" description="Helical" evidence="6">
    <location>
        <begin position="195"/>
        <end position="216"/>
    </location>
</feature>
<evidence type="ECO:0000256" key="2">
    <source>
        <dbReference type="ARBA" id="ARBA00010596"/>
    </source>
</evidence>
<dbReference type="VEuPathDB" id="VectorBase:BGLB005394"/>
<dbReference type="VEuPathDB" id="VectorBase:BGLAX_052431"/>
<protein>
    <recommendedName>
        <fullName evidence="6">Protein YIPF</fullName>
    </recommendedName>
</protein>
<dbReference type="GO" id="GO:0006888">
    <property type="term" value="P:endoplasmic reticulum to Golgi vesicle-mediated transport"/>
    <property type="evidence" value="ECO:0007669"/>
    <property type="project" value="InterPro"/>
</dbReference>
<dbReference type="AlphaFoldDB" id="A0A2C9JNQ8"/>
<dbReference type="InterPro" id="IPR006977">
    <property type="entry name" value="Yip1_dom"/>
</dbReference>
<feature type="transmembrane region" description="Helical" evidence="6">
    <location>
        <begin position="222"/>
        <end position="245"/>
    </location>
</feature>
<dbReference type="SUPFAM" id="SSF103473">
    <property type="entry name" value="MFS general substrate transporter"/>
    <property type="match status" value="1"/>
</dbReference>
<dbReference type="PANTHER" id="PTHR21236:SF1">
    <property type="entry name" value="PROTEIN YIPF6"/>
    <property type="match status" value="1"/>
</dbReference>
<dbReference type="PANTHER" id="PTHR21236">
    <property type="entry name" value="GOLGI MEMBRANE PROTEIN YIP1"/>
    <property type="match status" value="1"/>
</dbReference>
<evidence type="ECO:0000256" key="6">
    <source>
        <dbReference type="RuleBase" id="RU361264"/>
    </source>
</evidence>
<feature type="domain" description="Yip1" evidence="7">
    <location>
        <begin position="127"/>
        <end position="272"/>
    </location>
</feature>
<sequence length="279" mass="30871">MIKIKKLQMRVSRVSQVSLLLVNQVNESINDQVNQDQEIEDASQPSISSIIAVGQSSQWKAVDRNRIIDNSPEHIPHDQAIVDVPLEGEIEVPGISKTDDELSTLDEPVKETIVTTTNLNVFLNEYWDLWGPLVLCTFLAIMLQGTSNELDQMSQNDGGPQFAEVFVIYWLGASIVTLNIKLLGGNISFFQSICVLGYCVCPLAVALIACRIILAISTESTVLFVIRFLCVVLGFGWSTFASTAFLHESQPTGRKALAMYPLGLFYFVISWLVISHSTS</sequence>
<dbReference type="OrthoDB" id="411251at2759"/>
<reference evidence="8" key="1">
    <citation type="submission" date="2020-05" db="UniProtKB">
        <authorList>
            <consortium name="EnsemblMetazoa"/>
        </authorList>
    </citation>
    <scope>IDENTIFICATION</scope>
    <source>
        <strain evidence="8">BB02</strain>
    </source>
</reference>
<name>A0A2C9JNQ8_BIOGL</name>
<feature type="transmembrane region" description="Helical" evidence="6">
    <location>
        <begin position="129"/>
        <end position="146"/>
    </location>
</feature>
<organism evidence="8 9">
    <name type="scientific">Biomphalaria glabrata</name>
    <name type="common">Bloodfluke planorb</name>
    <name type="synonym">Freshwater snail</name>
    <dbReference type="NCBI Taxonomy" id="6526"/>
    <lineage>
        <taxon>Eukaryota</taxon>
        <taxon>Metazoa</taxon>
        <taxon>Spiralia</taxon>
        <taxon>Lophotrochozoa</taxon>
        <taxon>Mollusca</taxon>
        <taxon>Gastropoda</taxon>
        <taxon>Heterobranchia</taxon>
        <taxon>Euthyneura</taxon>
        <taxon>Panpulmonata</taxon>
        <taxon>Hygrophila</taxon>
        <taxon>Lymnaeoidea</taxon>
        <taxon>Planorbidae</taxon>
        <taxon>Biomphalaria</taxon>
    </lineage>
</organism>
<comment type="subcellular location">
    <subcellularLocation>
        <location evidence="6">Golgi apparatus membrane</location>
        <topology evidence="6">Multi-pass membrane protein</topology>
    </subcellularLocation>
    <subcellularLocation>
        <location evidence="1">Membrane</location>
        <topology evidence="1">Multi-pass membrane protein</topology>
    </subcellularLocation>
</comment>
<feature type="transmembrane region" description="Helical" evidence="6">
    <location>
        <begin position="257"/>
        <end position="274"/>
    </location>
</feature>
<gene>
    <name evidence="8" type="primary">106061478</name>
</gene>
<dbReference type="GO" id="GO:0005802">
    <property type="term" value="C:trans-Golgi network"/>
    <property type="evidence" value="ECO:0007669"/>
    <property type="project" value="TreeGrafter"/>
</dbReference>
<evidence type="ECO:0000256" key="3">
    <source>
        <dbReference type="ARBA" id="ARBA00022692"/>
    </source>
</evidence>
<evidence type="ECO:0000259" key="7">
    <source>
        <dbReference type="Pfam" id="PF04893"/>
    </source>
</evidence>
<dbReference type="Proteomes" id="UP000076420">
    <property type="component" value="Unassembled WGS sequence"/>
</dbReference>
<dbReference type="STRING" id="6526.A0A2C9JNQ8"/>
<evidence type="ECO:0000313" key="8">
    <source>
        <dbReference type="EnsemblMetazoa" id="BGLB005394-PB"/>
    </source>
</evidence>
<dbReference type="EnsemblMetazoa" id="BGLB005394-RB">
    <property type="protein sequence ID" value="BGLB005394-PB"/>
    <property type="gene ID" value="BGLB005394"/>
</dbReference>
<accession>A0A2C9JNQ8</accession>
<comment type="similarity">
    <text evidence="2 6">Belongs to the YIP1 family.</text>
</comment>
<dbReference type="GO" id="GO:0000139">
    <property type="term" value="C:Golgi membrane"/>
    <property type="evidence" value="ECO:0007669"/>
    <property type="project" value="UniProtKB-SubCell"/>
</dbReference>
<keyword evidence="5 6" id="KW-0472">Membrane</keyword>
<keyword evidence="3 6" id="KW-0812">Transmembrane</keyword>
<proteinExistence type="inferred from homology"/>
<evidence type="ECO:0000256" key="1">
    <source>
        <dbReference type="ARBA" id="ARBA00004141"/>
    </source>
</evidence>
<keyword evidence="4 6" id="KW-1133">Transmembrane helix</keyword>
<evidence type="ECO:0000256" key="5">
    <source>
        <dbReference type="ARBA" id="ARBA00023136"/>
    </source>
</evidence>
<dbReference type="Pfam" id="PF04893">
    <property type="entry name" value="Yip1"/>
    <property type="match status" value="1"/>
</dbReference>
<dbReference type="InterPro" id="IPR036259">
    <property type="entry name" value="MFS_trans_sf"/>
</dbReference>